<keyword evidence="5" id="KW-1185">Reference proteome</keyword>
<dbReference type="InterPro" id="IPR020287">
    <property type="entry name" value="Tail_sheath_C"/>
</dbReference>
<sequence length="689" mass="72062">MPEYLAPGVFVEEVSSGPPPIAGVGTTTTGMIGLTRRGPTAGPPTLVTNYSEFVRAFGGPFDFGSVYADQSDLPYAVKGFFGNGGRRLYVSRVAPATASVTKATLAGGVVTRLRRDALVGATVLALGTVRGLRVGSKVRLVQVKDGITTTSADLPLTAVNLATSEVTVAALTVAFASGYTMVLTDVGTLAGGVPSALADPGAAKPGSFGLIATSKGTWGRDLRASVAYRSAGRGVVKHALIAGGNTVVPVTTTAGFYVGAWVEVTFGPASAQRVYRKVTAIAGGSLVLDGANIAAGAWNPVVPLTETAISTCEFDLTLAYSDPVEGTTVTERFPGLTLANIPGRYYVTALSASTLATVDPGVAAPADDPFRFPAPADGLADALAGGSDGTVAATDAEYIGTDGGPNLKTGLLALEDVDEVALLAAPGVTTVAVQGALIEQATRLMDRFAVLDPPHGSSNTPATLDAMQTHAANFDTRYAAIYYPRVVVTDPLSGGSRVVAPSGHVLGVYARVDNTRGVHKAPANEVLLGITDLETFVSNGAQEILNPRGINVLRDLRAQRRGLRIYGARCLTSEADWVYVNVRRLFIFVEESLQEGCQWVVFEPNDQRLWQRVKDSISIFLTGVWRDGALMGAKQQEAFFVNCDRSTMDDDDILNGRLVAEIGIAPVRPAEFVILRIGQWLGGSSVQEL</sequence>
<gene>
    <name evidence="4" type="ORF">ET996_06080</name>
</gene>
<dbReference type="PANTHER" id="PTHR35861">
    <property type="match status" value="1"/>
</dbReference>
<name>A0A4Q9KMC0_PROTD</name>
<dbReference type="Pfam" id="PF17482">
    <property type="entry name" value="Phage_sheath_1C"/>
    <property type="match status" value="1"/>
</dbReference>
<dbReference type="Proteomes" id="UP000291933">
    <property type="component" value="Unassembled WGS sequence"/>
</dbReference>
<dbReference type="InterPro" id="IPR035089">
    <property type="entry name" value="Phage_sheath_subtilisin"/>
</dbReference>
<protein>
    <submittedName>
        <fullName evidence="4">Phage tail protein</fullName>
    </submittedName>
</protein>
<reference evidence="4 5" key="1">
    <citation type="submission" date="2019-01" db="EMBL/GenBank/DDBJ databases">
        <title>Lactibacter flavus gen. nov., sp. nov., a novel bacterium of the family Propionibacteriaceae isolated from raw milk and dairy products.</title>
        <authorList>
            <person name="Huptas C."/>
            <person name="Wenning M."/>
            <person name="Breitenwieser F."/>
            <person name="Doll E."/>
            <person name="Von Neubeck M."/>
            <person name="Busse H.-J."/>
            <person name="Scherer S."/>
        </authorList>
    </citation>
    <scope>NUCLEOTIDE SEQUENCE [LARGE SCALE GENOMIC DNA]</scope>
    <source>
        <strain evidence="4 5">DSM 22130</strain>
    </source>
</reference>
<feature type="domain" description="Tail sheath protein C-terminal" evidence="3">
    <location>
        <begin position="573"/>
        <end position="677"/>
    </location>
</feature>
<evidence type="ECO:0000259" key="2">
    <source>
        <dbReference type="Pfam" id="PF04984"/>
    </source>
</evidence>
<comment type="caution">
    <text evidence="4">The sequence shown here is derived from an EMBL/GenBank/DDBJ whole genome shotgun (WGS) entry which is preliminary data.</text>
</comment>
<dbReference type="RefSeq" id="WP_131171671.1">
    <property type="nucleotide sequence ID" value="NZ_FXTL01000019.1"/>
</dbReference>
<dbReference type="PANTHER" id="PTHR35861:SF1">
    <property type="entry name" value="PHAGE TAIL SHEATH PROTEIN"/>
    <property type="match status" value="1"/>
</dbReference>
<dbReference type="InterPro" id="IPR052042">
    <property type="entry name" value="Tail_sheath_structural"/>
</dbReference>
<dbReference type="AlphaFoldDB" id="A0A4Q9KMC0"/>
<dbReference type="Pfam" id="PF04984">
    <property type="entry name" value="Phage_sheath_1"/>
    <property type="match status" value="1"/>
</dbReference>
<feature type="domain" description="Tail sheath protein subtilisin-like" evidence="2">
    <location>
        <begin position="403"/>
        <end position="570"/>
    </location>
</feature>
<evidence type="ECO:0000259" key="3">
    <source>
        <dbReference type="Pfam" id="PF17482"/>
    </source>
</evidence>
<evidence type="ECO:0000256" key="1">
    <source>
        <dbReference type="ARBA" id="ARBA00008005"/>
    </source>
</evidence>
<dbReference type="Gene3D" id="3.40.50.11780">
    <property type="match status" value="2"/>
</dbReference>
<organism evidence="4 5">
    <name type="scientific">Propioniciclava tarda</name>
    <dbReference type="NCBI Taxonomy" id="433330"/>
    <lineage>
        <taxon>Bacteria</taxon>
        <taxon>Bacillati</taxon>
        <taxon>Actinomycetota</taxon>
        <taxon>Actinomycetes</taxon>
        <taxon>Propionibacteriales</taxon>
        <taxon>Propionibacteriaceae</taxon>
        <taxon>Propioniciclava</taxon>
    </lineage>
</organism>
<dbReference type="EMBL" id="SDMR01000005">
    <property type="protein sequence ID" value="TBT95375.1"/>
    <property type="molecule type" value="Genomic_DNA"/>
</dbReference>
<accession>A0A4Q9KMC0</accession>
<comment type="similarity">
    <text evidence="1">Belongs to the myoviridae tail sheath protein family.</text>
</comment>
<evidence type="ECO:0000313" key="5">
    <source>
        <dbReference type="Proteomes" id="UP000291933"/>
    </source>
</evidence>
<proteinExistence type="inferred from homology"/>
<dbReference type="OrthoDB" id="9767864at2"/>
<evidence type="ECO:0000313" key="4">
    <source>
        <dbReference type="EMBL" id="TBT95375.1"/>
    </source>
</evidence>